<dbReference type="Proteomes" id="UP000729913">
    <property type="component" value="Unassembled WGS sequence"/>
</dbReference>
<dbReference type="PANTHER" id="PTHR39069:SF8">
    <property type="entry name" value="FI17111P1"/>
    <property type="match status" value="1"/>
</dbReference>
<proteinExistence type="predicted"/>
<gene>
    <name evidence="3" type="ORF">G9C98_001557</name>
</gene>
<keyword evidence="1" id="KW-0732">Signal</keyword>
<keyword evidence="4" id="KW-1185">Reference proteome</keyword>
<dbReference type="AlphaFoldDB" id="A0A8J5QTK8"/>
<dbReference type="InterPro" id="IPR006149">
    <property type="entry name" value="EB_dom"/>
</dbReference>
<evidence type="ECO:0000313" key="4">
    <source>
        <dbReference type="Proteomes" id="UP000729913"/>
    </source>
</evidence>
<feature type="domain" description="EB" evidence="2">
    <location>
        <begin position="22"/>
        <end position="69"/>
    </location>
</feature>
<dbReference type="EMBL" id="JAAOIC020000064">
    <property type="protein sequence ID" value="KAG8035067.1"/>
    <property type="molecule type" value="Genomic_DNA"/>
</dbReference>
<dbReference type="OrthoDB" id="504708at2759"/>
<feature type="domain" description="EB" evidence="2">
    <location>
        <begin position="605"/>
        <end position="656"/>
    </location>
</feature>
<sequence length="748" mass="83506">MILRLSLIILLGDVTGGSTEECSPDFIQIDYQCVPLVGGNCITDDECLVSNTYCNGACTCHKGLKPSKDKTFCENNNKRIGDSCKGNECDTIKNAVCATNNIGKLMFSPRQEGYGEYKCQCKPNHYKRKTWCAKFANNLTDTCEDNIGCIKITGSHCKKASKTCQCRQNSFYPAEGKCHKKATGLHGSCQHDEVCALFPYSRCFSDTCECLPHYREVDSRFCNGTVGASCVNSYECYGSASVCSSNSCDCPYKNGYLFNDECLPYVPDLRTKCYNDASCRRIPFSTCGPHFCECQSGYKPNYNVCQGPIGAQCYWNEGCYVTNSFCSQNVCRCPEGHTVLNDKCIRSSNLGDSCSVSDQCITRFSYCDSGHCQCLSNFHVVNGACLSFNNAMCSVNSGCYNGRGTPPNPARECLNNECRCLPTHRPFSYSCLALTDGFFYGDKDCYVLNSICRGTCQCPSGHYEKNFMCRPLVTRLGDSCFFHEDCKNVIVLTCGYALGCPDYSLQSQCVDGVCSCPLGHYISFNSLAYCSFPAPGRPCQVQRYNSDCPRWFTCKNGRCVCPSGYWKSERGTCLAHNGHRCYYNTDCGYKNSECGRGGTCQCKKDHYLIDNICYPYAKRLGDACHFMEACTTIKSAACIFGTCQCHRTHHQLGGSCWPNLTCLTREQCRRYELNDCNNLMADSPGDCCHVDATCQNIKVWSYVEPQKPILEHPEHFPVKCVDNMCRCPSETIAGVYECFIYWFNPKNR</sequence>
<evidence type="ECO:0000259" key="2">
    <source>
        <dbReference type="Pfam" id="PF01683"/>
    </source>
</evidence>
<reference evidence="3" key="2">
    <citation type="submission" date="2021-04" db="EMBL/GenBank/DDBJ databases">
        <title>Genome-wide patterns of bracovirus chromosomal integration into multiple host tissues during parasitism.</title>
        <authorList>
            <person name="Chebbi M.A.C."/>
        </authorList>
    </citation>
    <scope>NUCLEOTIDE SEQUENCE</scope>
    <source>
        <tissue evidence="3">Whole body</tissue>
    </source>
</reference>
<dbReference type="Pfam" id="PF01683">
    <property type="entry name" value="EB"/>
    <property type="match status" value="3"/>
</dbReference>
<name>A0A8J5QTK8_9HYME</name>
<reference evidence="3" key="1">
    <citation type="submission" date="2020-03" db="EMBL/GenBank/DDBJ databases">
        <authorList>
            <person name="Chebbi M.A."/>
            <person name="Drezen J.M."/>
        </authorList>
    </citation>
    <scope>NUCLEOTIDE SEQUENCE</scope>
    <source>
        <tissue evidence="3">Whole body</tissue>
    </source>
</reference>
<comment type="caution">
    <text evidence="3">The sequence shown here is derived from an EMBL/GenBank/DDBJ whole genome shotgun (WGS) entry which is preliminary data.</text>
</comment>
<feature type="signal peptide" evidence="1">
    <location>
        <begin position="1"/>
        <end position="19"/>
    </location>
</feature>
<protein>
    <recommendedName>
        <fullName evidence="2">EB domain-containing protein</fullName>
    </recommendedName>
</protein>
<evidence type="ECO:0000313" key="3">
    <source>
        <dbReference type="EMBL" id="KAG8035067.1"/>
    </source>
</evidence>
<feature type="domain" description="EB" evidence="2">
    <location>
        <begin position="333"/>
        <end position="385"/>
    </location>
</feature>
<dbReference type="PANTHER" id="PTHR39069">
    <property type="entry name" value="ECDYSONE-INDUCIBLE GENE E1, ISOFORM A"/>
    <property type="match status" value="1"/>
</dbReference>
<accession>A0A8J5QTK8</accession>
<organism evidence="3 4">
    <name type="scientific">Cotesia typhae</name>
    <dbReference type="NCBI Taxonomy" id="2053667"/>
    <lineage>
        <taxon>Eukaryota</taxon>
        <taxon>Metazoa</taxon>
        <taxon>Ecdysozoa</taxon>
        <taxon>Arthropoda</taxon>
        <taxon>Hexapoda</taxon>
        <taxon>Insecta</taxon>
        <taxon>Pterygota</taxon>
        <taxon>Neoptera</taxon>
        <taxon>Endopterygota</taxon>
        <taxon>Hymenoptera</taxon>
        <taxon>Apocrita</taxon>
        <taxon>Ichneumonoidea</taxon>
        <taxon>Braconidae</taxon>
        <taxon>Microgastrinae</taxon>
        <taxon>Cotesia</taxon>
    </lineage>
</organism>
<evidence type="ECO:0000256" key="1">
    <source>
        <dbReference type="SAM" id="SignalP"/>
    </source>
</evidence>
<feature type="chain" id="PRO_5035238187" description="EB domain-containing protein" evidence="1">
    <location>
        <begin position="20"/>
        <end position="748"/>
    </location>
</feature>